<dbReference type="EMBL" id="BNJQ01000021">
    <property type="protein sequence ID" value="GHP08698.1"/>
    <property type="molecule type" value="Genomic_DNA"/>
</dbReference>
<gene>
    <name evidence="10" type="ORF">PPROV_000743500</name>
</gene>
<dbReference type="InterPro" id="IPR041470">
    <property type="entry name" value="GCP_N"/>
</dbReference>
<keyword evidence="11" id="KW-1185">Reference proteome</keyword>
<comment type="caution">
    <text evidence="10">The sequence shown here is derived from an EMBL/GenBank/DDBJ whole genome shotgun (WGS) entry which is preliminary data.</text>
</comment>
<evidence type="ECO:0000256" key="5">
    <source>
        <dbReference type="ARBA" id="ARBA00023212"/>
    </source>
</evidence>
<dbReference type="InterPro" id="IPR040457">
    <property type="entry name" value="GCP_C"/>
</dbReference>
<comment type="function">
    <text evidence="6">Component of the gamma-tubulin ring complex (gTuRC) which mediates microtubule nucleation.</text>
</comment>
<dbReference type="GO" id="GO:0000922">
    <property type="term" value="C:spindle pole"/>
    <property type="evidence" value="ECO:0007669"/>
    <property type="project" value="InterPro"/>
</dbReference>
<dbReference type="Pfam" id="PF04130">
    <property type="entry name" value="GCP_C_terminal"/>
    <property type="match status" value="1"/>
</dbReference>
<dbReference type="GO" id="GO:0000278">
    <property type="term" value="P:mitotic cell cycle"/>
    <property type="evidence" value="ECO:0007669"/>
    <property type="project" value="TreeGrafter"/>
</dbReference>
<evidence type="ECO:0000256" key="6">
    <source>
        <dbReference type="RuleBase" id="RU363050"/>
    </source>
</evidence>
<dbReference type="OrthoDB" id="78652at2759"/>
<name>A0A830HP45_9CHLO</name>
<comment type="similarity">
    <text evidence="2 6">Belongs to the TUBGCP family.</text>
</comment>
<evidence type="ECO:0000256" key="7">
    <source>
        <dbReference type="SAM" id="MobiDB-lite"/>
    </source>
</evidence>
<keyword evidence="4 6" id="KW-0493">Microtubule</keyword>
<dbReference type="InterPro" id="IPR042241">
    <property type="entry name" value="GCP_C_sf"/>
</dbReference>
<dbReference type="PANTHER" id="PTHR19302:SF27">
    <property type="entry name" value="GAMMA-TUBULIN COMPLEX COMPONENT 4"/>
    <property type="match status" value="1"/>
</dbReference>
<feature type="domain" description="Gamma tubulin complex component protein N-terminal" evidence="9">
    <location>
        <begin position="222"/>
        <end position="486"/>
    </location>
</feature>
<reference evidence="10" key="1">
    <citation type="submission" date="2020-10" db="EMBL/GenBank/DDBJ databases">
        <title>Unveiling of a novel bifunctional photoreceptor, Dualchrome1, isolated from a cosmopolitan green alga.</title>
        <authorList>
            <person name="Suzuki S."/>
            <person name="Kawachi M."/>
        </authorList>
    </citation>
    <scope>NUCLEOTIDE SEQUENCE</scope>
    <source>
        <strain evidence="10">NIES 2893</strain>
    </source>
</reference>
<organism evidence="10 11">
    <name type="scientific">Pycnococcus provasolii</name>
    <dbReference type="NCBI Taxonomy" id="41880"/>
    <lineage>
        <taxon>Eukaryota</taxon>
        <taxon>Viridiplantae</taxon>
        <taxon>Chlorophyta</taxon>
        <taxon>Pseudoscourfieldiophyceae</taxon>
        <taxon>Pseudoscourfieldiales</taxon>
        <taxon>Pycnococcaceae</taxon>
        <taxon>Pycnococcus</taxon>
    </lineage>
</organism>
<accession>A0A830HP45</accession>
<dbReference type="PANTHER" id="PTHR19302">
    <property type="entry name" value="GAMMA TUBULIN COMPLEX PROTEIN"/>
    <property type="match status" value="1"/>
</dbReference>
<dbReference type="GO" id="GO:0000930">
    <property type="term" value="C:gamma-tubulin complex"/>
    <property type="evidence" value="ECO:0007669"/>
    <property type="project" value="TreeGrafter"/>
</dbReference>
<dbReference type="Pfam" id="PF17681">
    <property type="entry name" value="GCP_N_terminal"/>
    <property type="match status" value="1"/>
</dbReference>
<dbReference type="Gene3D" id="1.20.120.1900">
    <property type="entry name" value="Gamma-tubulin complex, C-terminal domain"/>
    <property type="match status" value="1"/>
</dbReference>
<evidence type="ECO:0000256" key="4">
    <source>
        <dbReference type="ARBA" id="ARBA00022701"/>
    </source>
</evidence>
<protein>
    <recommendedName>
        <fullName evidence="6">Gamma-tubulin complex component</fullName>
    </recommendedName>
</protein>
<evidence type="ECO:0000313" key="10">
    <source>
        <dbReference type="EMBL" id="GHP08698.1"/>
    </source>
</evidence>
<dbReference type="GO" id="GO:0051225">
    <property type="term" value="P:spindle assembly"/>
    <property type="evidence" value="ECO:0007669"/>
    <property type="project" value="TreeGrafter"/>
</dbReference>
<dbReference type="GO" id="GO:0031122">
    <property type="term" value="P:cytoplasmic microtubule organization"/>
    <property type="evidence" value="ECO:0007669"/>
    <property type="project" value="TreeGrafter"/>
</dbReference>
<keyword evidence="5 6" id="KW-0206">Cytoskeleton</keyword>
<dbReference type="GO" id="GO:0051011">
    <property type="term" value="F:microtubule minus-end binding"/>
    <property type="evidence" value="ECO:0007669"/>
    <property type="project" value="TreeGrafter"/>
</dbReference>
<sequence length="938" mass="100725">MSLLFAAPKLLERAPSTPCIVHYSLPTPWYRRSSPRWMVLLVQLLLSLSRVQAGYTRAGTAPYTRHGTTPPGTSATQATQRNATRRHVQARPQADRGRGGGGGRRKRVRRTAFPWHYCWGSLVARSTYFRLILAPFLLSFPPSLLSSLFPLLYPHRQGSLAMSHLLASDLVLALLGTTGDAFVSTAADTSAVGRGGGGSNSEKKALAMSIASPYMSSFALSNDVHLASMPERQQMNTLVKLGFHFAELSSFAETCDAATNDAPVDPYVRALCAGIEEVLQEYTDDVLDVEADFADNIVAHDASSVSLAGAQARLARYGTVLPALHRLAARYADATTTAAQHAGDDDDEDERLPAASQLLMELHEASCTAAPPWKDVASRLLWHLTQVFLRQTYAWVAHGELLGGAFFVAPSDGSAKSLELLDASAGASARATAEWHSGFDLKASLVPPFVSTRAASAVSFAGRAIRVLRHQQRVNVAQGRRVGDGDGDGDAGEVAQSAASHVRRWAGHTGSFPTLDFERAATQLQSAAAKALHQTVVVNSRLPQHLRLCRDLFLLGDGHLFESFLAEADSLLSLPPRGRSASEASLRAAWDAAMASAHGSLTPHPLARLFSLTLARGSELEARAKERSSAKGMSRIRAPSYDGWDGVGMSYEPPWPIGLMLTPPVVRTYGTMFQFLLRMRRCSRELDKCWAALRRLDVVGGNFVTSFDTGRPSSSQSQLEPRSTLAGGLKGAGVSTEYAARAGAHRGGSARSGGAVLHQVLQLRHALSHVVTNLLVYVMVDVVEPSFRRMLASLEAPDADYINVERLHTRMLADLAAQSFLDVPAIVAVYEEVLSLERRLSAIIFTRAGGPSSLAQSPGASRARSSGLDASAVNSLQADFHDTVKKLLAFLQGGKLLGGARAPSLRRFLTRLDYNGFFGVGIGSTTAAGGSSSKEEEE</sequence>
<evidence type="ECO:0000313" key="11">
    <source>
        <dbReference type="Proteomes" id="UP000660262"/>
    </source>
</evidence>
<dbReference type="AlphaFoldDB" id="A0A830HP45"/>
<dbReference type="GO" id="GO:0007020">
    <property type="term" value="P:microtubule nucleation"/>
    <property type="evidence" value="ECO:0007669"/>
    <property type="project" value="InterPro"/>
</dbReference>
<evidence type="ECO:0000259" key="9">
    <source>
        <dbReference type="Pfam" id="PF17681"/>
    </source>
</evidence>
<evidence type="ECO:0000259" key="8">
    <source>
        <dbReference type="Pfam" id="PF04130"/>
    </source>
</evidence>
<feature type="domain" description="Gamma tubulin complex component C-terminal" evidence="8">
    <location>
        <begin position="542"/>
        <end position="918"/>
    </location>
</feature>
<dbReference type="InterPro" id="IPR007259">
    <property type="entry name" value="GCP"/>
</dbReference>
<evidence type="ECO:0000256" key="1">
    <source>
        <dbReference type="ARBA" id="ARBA00004267"/>
    </source>
</evidence>
<dbReference type="GO" id="GO:0043015">
    <property type="term" value="F:gamma-tubulin binding"/>
    <property type="evidence" value="ECO:0007669"/>
    <property type="project" value="InterPro"/>
</dbReference>
<proteinExistence type="inferred from homology"/>
<evidence type="ECO:0000256" key="3">
    <source>
        <dbReference type="ARBA" id="ARBA00022490"/>
    </source>
</evidence>
<evidence type="ECO:0000256" key="2">
    <source>
        <dbReference type="ARBA" id="ARBA00010337"/>
    </source>
</evidence>
<dbReference type="GO" id="GO:0051321">
    <property type="term" value="P:meiotic cell cycle"/>
    <property type="evidence" value="ECO:0007669"/>
    <property type="project" value="TreeGrafter"/>
</dbReference>
<dbReference type="Proteomes" id="UP000660262">
    <property type="component" value="Unassembled WGS sequence"/>
</dbReference>
<keyword evidence="3 6" id="KW-0963">Cytoplasm</keyword>
<dbReference type="GO" id="GO:0005874">
    <property type="term" value="C:microtubule"/>
    <property type="evidence" value="ECO:0007669"/>
    <property type="project" value="UniProtKB-KW"/>
</dbReference>
<comment type="subcellular location">
    <subcellularLocation>
        <location evidence="1 6">Cytoplasm</location>
        <location evidence="1 6">Cytoskeleton</location>
        <location evidence="1 6">Microtubule organizing center</location>
    </subcellularLocation>
</comment>
<feature type="region of interest" description="Disordered" evidence="7">
    <location>
        <begin position="59"/>
        <end position="106"/>
    </location>
</feature>
<feature type="compositionally biased region" description="Polar residues" evidence="7">
    <location>
        <begin position="66"/>
        <end position="82"/>
    </location>
</feature>